<dbReference type="PANTHER" id="PTHR42799">
    <property type="entry name" value="MITOCHONDRIAL PEPTIDE METHIONINE SULFOXIDE REDUCTASE"/>
    <property type="match status" value="1"/>
</dbReference>
<dbReference type="AlphaFoldDB" id="A0A077PL69"/>
<dbReference type="OrthoDB" id="4174719at2"/>
<dbReference type="GO" id="GO:0034599">
    <property type="term" value="P:cellular response to oxidative stress"/>
    <property type="evidence" value="ECO:0007669"/>
    <property type="project" value="TreeGrafter"/>
</dbReference>
<dbReference type="EMBL" id="CBSY010000268">
    <property type="protein sequence ID" value="CDH21823.1"/>
    <property type="molecule type" value="Genomic_DNA"/>
</dbReference>
<dbReference type="GO" id="GO:0008113">
    <property type="term" value="F:peptide-methionine (S)-S-oxide reductase activity"/>
    <property type="evidence" value="ECO:0007669"/>
    <property type="project" value="UniProtKB-UniRule"/>
</dbReference>
<gene>
    <name evidence="5 7" type="primary">msrA</name>
    <name evidence="7" type="ORF">XBKQ1_760051</name>
</gene>
<feature type="active site" evidence="5">
    <location>
        <position position="53"/>
    </location>
</feature>
<dbReference type="RefSeq" id="WP_038244659.1">
    <property type="nucleotide sequence ID" value="NZ_CAWLZI010000074.1"/>
</dbReference>
<protein>
    <recommendedName>
        <fullName evidence="5">Peptide methionine sulfoxide reductase MsrA</fullName>
        <shortName evidence="5">Protein-methionine-S-oxide reductase</shortName>
        <ecNumber evidence="5">1.8.4.11</ecNumber>
    </recommendedName>
    <alternativeName>
        <fullName evidence="5">Peptide-methionine (S)-S-oxide reductase</fullName>
        <shortName evidence="5">Peptide Met(O) reductase</shortName>
    </alternativeName>
</protein>
<dbReference type="Gene3D" id="3.30.1060.10">
    <property type="entry name" value="Peptide methionine sulphoxide reductase MsrA"/>
    <property type="match status" value="1"/>
</dbReference>
<proteinExistence type="inferred from homology"/>
<evidence type="ECO:0000313" key="8">
    <source>
        <dbReference type="Proteomes" id="UP000028500"/>
    </source>
</evidence>
<dbReference type="GO" id="GO:0033744">
    <property type="term" value="F:L-methionine:thioredoxin-disulfide S-oxidoreductase activity"/>
    <property type="evidence" value="ECO:0007669"/>
    <property type="project" value="RHEA"/>
</dbReference>
<dbReference type="FunFam" id="3.30.1060.10:FF:000001">
    <property type="entry name" value="Peptide methionine sulfoxide reductase MsrA"/>
    <property type="match status" value="1"/>
</dbReference>
<comment type="catalytic activity">
    <reaction evidence="4 5">
        <text>[thioredoxin]-disulfide + L-methionine + H2O = L-methionine (S)-S-oxide + [thioredoxin]-dithiol</text>
        <dbReference type="Rhea" id="RHEA:19993"/>
        <dbReference type="Rhea" id="RHEA-COMP:10698"/>
        <dbReference type="Rhea" id="RHEA-COMP:10700"/>
        <dbReference type="ChEBI" id="CHEBI:15377"/>
        <dbReference type="ChEBI" id="CHEBI:29950"/>
        <dbReference type="ChEBI" id="CHEBI:50058"/>
        <dbReference type="ChEBI" id="CHEBI:57844"/>
        <dbReference type="ChEBI" id="CHEBI:58772"/>
        <dbReference type="EC" id="1.8.4.11"/>
    </reaction>
</comment>
<evidence type="ECO:0000313" key="7">
    <source>
        <dbReference type="EMBL" id="CDH21823.1"/>
    </source>
</evidence>
<dbReference type="InterPro" id="IPR050162">
    <property type="entry name" value="MsrA_MetSO_reductase"/>
</dbReference>
<dbReference type="HAMAP" id="MF_01401">
    <property type="entry name" value="MsrA"/>
    <property type="match status" value="1"/>
</dbReference>
<dbReference type="PANTHER" id="PTHR42799:SF2">
    <property type="entry name" value="MITOCHONDRIAL PEPTIDE METHIONINE SULFOXIDE REDUCTASE"/>
    <property type="match status" value="1"/>
</dbReference>
<comment type="catalytic activity">
    <reaction evidence="3 5">
        <text>L-methionyl-[protein] + [thioredoxin]-disulfide + H2O = L-methionyl-(S)-S-oxide-[protein] + [thioredoxin]-dithiol</text>
        <dbReference type="Rhea" id="RHEA:14217"/>
        <dbReference type="Rhea" id="RHEA-COMP:10698"/>
        <dbReference type="Rhea" id="RHEA-COMP:10700"/>
        <dbReference type="Rhea" id="RHEA-COMP:12313"/>
        <dbReference type="Rhea" id="RHEA-COMP:12315"/>
        <dbReference type="ChEBI" id="CHEBI:15377"/>
        <dbReference type="ChEBI" id="CHEBI:16044"/>
        <dbReference type="ChEBI" id="CHEBI:29950"/>
        <dbReference type="ChEBI" id="CHEBI:44120"/>
        <dbReference type="ChEBI" id="CHEBI:50058"/>
        <dbReference type="EC" id="1.8.4.11"/>
    </reaction>
</comment>
<evidence type="ECO:0000256" key="1">
    <source>
        <dbReference type="ARBA" id="ARBA00005591"/>
    </source>
</evidence>
<dbReference type="HOGENOM" id="CLU_031040_10_3_6"/>
<accession>A0A077PL69</accession>
<dbReference type="InterPro" id="IPR036509">
    <property type="entry name" value="Met_Sox_Rdtase_MsrA_sf"/>
</dbReference>
<dbReference type="InterPro" id="IPR002569">
    <property type="entry name" value="Met_Sox_Rdtase_MsrA_dom"/>
</dbReference>
<comment type="caution">
    <text evidence="7">The sequence shown here is derived from an EMBL/GenBank/DDBJ whole genome shotgun (WGS) entry which is preliminary data.</text>
</comment>
<sequence>MPNSANESQHVSTQDALLGRAIPLTVSPYHVVTQHAINDIPENMEIAYIGMGCFWGVERLFWQQEGIYTTSVGYSGGTTPNPTYEEVCTGLTGHAEVVRIVFDPTKITYGQLLTLFWENHDPAQGMRQHGDVGTQYRSAIYTISSQQYEQALTTREQFQQAMNENGDQRTITTEIRAAEPFYFAEDYHQQYLFKNPEGYCGLGGIGVCLLPTHKN</sequence>
<dbReference type="SUPFAM" id="SSF55068">
    <property type="entry name" value="Peptide methionine sulfoxide reductase"/>
    <property type="match status" value="1"/>
</dbReference>
<evidence type="ECO:0000259" key="6">
    <source>
        <dbReference type="Pfam" id="PF01625"/>
    </source>
</evidence>
<keyword evidence="2 5" id="KW-0560">Oxidoreductase</keyword>
<dbReference type="GO" id="GO:0005737">
    <property type="term" value="C:cytoplasm"/>
    <property type="evidence" value="ECO:0007669"/>
    <property type="project" value="TreeGrafter"/>
</dbReference>
<name>A0A077PL69_XENBV</name>
<comment type="similarity">
    <text evidence="1 5">Belongs to the MsrA Met sulfoxide reductase family.</text>
</comment>
<reference evidence="7" key="1">
    <citation type="submission" date="2013-07" db="EMBL/GenBank/DDBJ databases">
        <title>Sub-species coevolution in mutualistic symbiosis.</title>
        <authorList>
            <person name="Murfin K."/>
            <person name="Klassen J."/>
            <person name="Lee M."/>
            <person name="Forst S."/>
            <person name="Stock P."/>
            <person name="Goodrich-Blair H."/>
        </authorList>
    </citation>
    <scope>NUCLEOTIDE SEQUENCE [LARGE SCALE GENOMIC DNA]</scope>
    <source>
        <strain evidence="7">Kraussei Quebec</strain>
    </source>
</reference>
<dbReference type="Pfam" id="PF01625">
    <property type="entry name" value="PMSR"/>
    <property type="match status" value="1"/>
</dbReference>
<organism evidence="7 8">
    <name type="scientific">Xenorhabdus bovienii str. kraussei Quebec</name>
    <dbReference type="NCBI Taxonomy" id="1398203"/>
    <lineage>
        <taxon>Bacteria</taxon>
        <taxon>Pseudomonadati</taxon>
        <taxon>Pseudomonadota</taxon>
        <taxon>Gammaproteobacteria</taxon>
        <taxon>Enterobacterales</taxon>
        <taxon>Morganellaceae</taxon>
        <taxon>Xenorhabdus</taxon>
    </lineage>
</organism>
<evidence type="ECO:0000256" key="3">
    <source>
        <dbReference type="ARBA" id="ARBA00047806"/>
    </source>
</evidence>
<dbReference type="NCBIfam" id="TIGR00401">
    <property type="entry name" value="msrA"/>
    <property type="match status" value="1"/>
</dbReference>
<keyword evidence="8" id="KW-1185">Reference proteome</keyword>
<comment type="function">
    <text evidence="5">Has an important function as a repair enzyme for proteins that have been inactivated by oxidation. Catalyzes the reversible oxidation-reduction of methionine sulfoxide in proteins to methionine.</text>
</comment>
<evidence type="ECO:0000256" key="2">
    <source>
        <dbReference type="ARBA" id="ARBA00023002"/>
    </source>
</evidence>
<feature type="domain" description="Peptide methionine sulphoxide reductase MsrA" evidence="6">
    <location>
        <begin position="47"/>
        <end position="200"/>
    </location>
</feature>
<evidence type="ECO:0000256" key="5">
    <source>
        <dbReference type="HAMAP-Rule" id="MF_01401"/>
    </source>
</evidence>
<evidence type="ECO:0000256" key="4">
    <source>
        <dbReference type="ARBA" id="ARBA00048782"/>
    </source>
</evidence>
<dbReference type="EC" id="1.8.4.11" evidence="5"/>
<dbReference type="Proteomes" id="UP000028500">
    <property type="component" value="Unassembled WGS sequence"/>
</dbReference>